<reference evidence="2 3" key="1">
    <citation type="journal article" date="2016" name="Nat. Commun.">
        <title>Thousands of microbial genomes shed light on interconnected biogeochemical processes in an aquifer system.</title>
        <authorList>
            <person name="Anantharaman K."/>
            <person name="Brown C.T."/>
            <person name="Hug L.A."/>
            <person name="Sharon I."/>
            <person name="Castelle C.J."/>
            <person name="Probst A.J."/>
            <person name="Thomas B.C."/>
            <person name="Singh A."/>
            <person name="Wilkins M.J."/>
            <person name="Karaoz U."/>
            <person name="Brodie E.L."/>
            <person name="Williams K.H."/>
            <person name="Hubbard S.S."/>
            <person name="Banfield J.F."/>
        </authorList>
    </citation>
    <scope>NUCLEOTIDE SEQUENCE [LARGE SCALE GENOMIC DNA]</scope>
</reference>
<sequence>MAPMSKSKKTLAPSSIVTSRDPKGLKFTSIPAMSYDKARLSEEEAQRLNDTPGLADLIDGFIAKNRRLNQYANEEVGSGYGYPKGFKPKDPMSQSNDLRQLIGGIGFFDQDYLTLVQNGTVALPDGAEGWFAIPRWQKIAPTYNEAVEKVLALIASKRTFKNWREGQLGPDRFRQHPRTAHALDVIAEQQKGADILIIPAQFGQRHAGRSVRRAREVFTSPEFGLDAFSNAVMLLTHPERLIACEDLWIDCAGDEYAPAADGRFNEAPYFDFYVGCLGLDAHVVGSALDFCGSASGFVPQAV</sequence>
<evidence type="ECO:0000256" key="1">
    <source>
        <dbReference type="SAM" id="MobiDB-lite"/>
    </source>
</evidence>
<gene>
    <name evidence="2" type="ORF">A2941_03050</name>
</gene>
<dbReference type="AlphaFoldDB" id="A0A1F8GU63"/>
<protein>
    <submittedName>
        <fullName evidence="2">Uncharacterized protein</fullName>
    </submittedName>
</protein>
<evidence type="ECO:0000313" key="2">
    <source>
        <dbReference type="EMBL" id="OGN27979.1"/>
    </source>
</evidence>
<accession>A0A1F8GU63</accession>
<dbReference type="Proteomes" id="UP000178444">
    <property type="component" value="Unassembled WGS sequence"/>
</dbReference>
<feature type="region of interest" description="Disordered" evidence="1">
    <location>
        <begin position="1"/>
        <end position="24"/>
    </location>
</feature>
<evidence type="ECO:0000313" key="3">
    <source>
        <dbReference type="Proteomes" id="UP000178444"/>
    </source>
</evidence>
<proteinExistence type="predicted"/>
<comment type="caution">
    <text evidence="2">The sequence shown here is derived from an EMBL/GenBank/DDBJ whole genome shotgun (WGS) entry which is preliminary data.</text>
</comment>
<dbReference type="EMBL" id="MGKO01000004">
    <property type="protein sequence ID" value="OGN27979.1"/>
    <property type="molecule type" value="Genomic_DNA"/>
</dbReference>
<name>A0A1F8GU63_9BACT</name>
<organism evidence="2 3">
    <name type="scientific">Candidatus Yanofskybacteria bacterium RIFCSPLOWO2_01_FULL_49_17</name>
    <dbReference type="NCBI Taxonomy" id="1802700"/>
    <lineage>
        <taxon>Bacteria</taxon>
        <taxon>Candidatus Yanofskyibacteriota</taxon>
    </lineage>
</organism>